<organism evidence="7">
    <name type="scientific">Mariniphaga anaerophila</name>
    <dbReference type="NCBI Taxonomy" id="1484053"/>
    <lineage>
        <taxon>Bacteria</taxon>
        <taxon>Pseudomonadati</taxon>
        <taxon>Bacteroidota</taxon>
        <taxon>Bacteroidia</taxon>
        <taxon>Marinilabiliales</taxon>
        <taxon>Prolixibacteraceae</taxon>
        <taxon>Mariniphaga</taxon>
    </lineage>
</organism>
<dbReference type="AlphaFoldDB" id="A0A831LXM9"/>
<dbReference type="InterPro" id="IPR036264">
    <property type="entry name" value="Bact_exopeptidase_dim_dom"/>
</dbReference>
<dbReference type="Pfam" id="PF01546">
    <property type="entry name" value="Peptidase_M20"/>
    <property type="match status" value="1"/>
</dbReference>
<keyword evidence="4" id="KW-0862">Zinc</keyword>
<sequence length="348" mass="38915">MEKYIELLKKLISTPSFSKEEEKTAEIMREFLQKENIPIKVKKNNTWAYNRHFTKGKPTLLLNSHIDTVRPAKGYTLDPFTPIEDDDRLYGLGSNDAGGPMMALLAVFLHFYERDDLPYNLIFAATAEEEISGRQGLEIVLPEIAPVAFAIIGEPTRMELAIAEKGLLVLDCYAHGKSGHAARFEGENAIYKALDDIQKLRNFKFEKDDGILGAVKITVTQIEAGTQHNVIPDICQFVVDVRTNEFYSNKDAAKIISELIESEVKPRSFRLNSSGISVDHPFARKAAEMGIRIYGSPTTSDQAIIQFPSVKMGPGDSARSHSANEYIYKSEIVAGVQRFIDLLEGLRI</sequence>
<dbReference type="PROSITE" id="PS00758">
    <property type="entry name" value="ARGE_DAPE_CPG2_1"/>
    <property type="match status" value="1"/>
</dbReference>
<accession>A0A831LXM9</accession>
<dbReference type="InterPro" id="IPR001261">
    <property type="entry name" value="ArgE/DapE_CS"/>
</dbReference>
<evidence type="ECO:0000259" key="6">
    <source>
        <dbReference type="Pfam" id="PF07687"/>
    </source>
</evidence>
<dbReference type="InterPro" id="IPR011650">
    <property type="entry name" value="Peptidase_M20_dimer"/>
</dbReference>
<gene>
    <name evidence="7" type="ORF">ENN90_15685</name>
</gene>
<dbReference type="EMBL" id="DSDK01000880">
    <property type="protein sequence ID" value="HDR53035.1"/>
    <property type="molecule type" value="Genomic_DNA"/>
</dbReference>
<evidence type="ECO:0000256" key="4">
    <source>
        <dbReference type="ARBA" id="ARBA00022833"/>
    </source>
</evidence>
<dbReference type="PANTHER" id="PTHR43808">
    <property type="entry name" value="ACETYLORNITHINE DEACETYLASE"/>
    <property type="match status" value="1"/>
</dbReference>
<comment type="cofactor">
    <cofactor evidence="1">
        <name>Zn(2+)</name>
        <dbReference type="ChEBI" id="CHEBI:29105"/>
    </cofactor>
</comment>
<comment type="caution">
    <text evidence="7">The sequence shown here is derived from an EMBL/GenBank/DDBJ whole genome shotgun (WGS) entry which is preliminary data.</text>
</comment>
<protein>
    <submittedName>
        <fullName evidence="7">M20/M25/M40 family metallo-hydrolase</fullName>
    </submittedName>
</protein>
<dbReference type="Gene3D" id="3.40.630.10">
    <property type="entry name" value="Zn peptidases"/>
    <property type="match status" value="1"/>
</dbReference>
<keyword evidence="2" id="KW-0479">Metal-binding</keyword>
<dbReference type="SUPFAM" id="SSF53187">
    <property type="entry name" value="Zn-dependent exopeptidases"/>
    <property type="match status" value="1"/>
</dbReference>
<dbReference type="PANTHER" id="PTHR43808:SF31">
    <property type="entry name" value="N-ACETYL-L-CITRULLINE DEACETYLASE"/>
    <property type="match status" value="1"/>
</dbReference>
<dbReference type="GO" id="GO:0006526">
    <property type="term" value="P:L-arginine biosynthetic process"/>
    <property type="evidence" value="ECO:0007669"/>
    <property type="project" value="TreeGrafter"/>
</dbReference>
<feature type="domain" description="Peptidase M20 dimerisation" evidence="6">
    <location>
        <begin position="162"/>
        <end position="265"/>
    </location>
</feature>
<evidence type="ECO:0000256" key="2">
    <source>
        <dbReference type="ARBA" id="ARBA00022723"/>
    </source>
</evidence>
<evidence type="ECO:0000256" key="5">
    <source>
        <dbReference type="ARBA" id="ARBA00023285"/>
    </source>
</evidence>
<dbReference type="Pfam" id="PF07687">
    <property type="entry name" value="M20_dimer"/>
    <property type="match status" value="1"/>
</dbReference>
<dbReference type="GO" id="GO:0008777">
    <property type="term" value="F:acetylornithine deacetylase activity"/>
    <property type="evidence" value="ECO:0007669"/>
    <property type="project" value="TreeGrafter"/>
</dbReference>
<dbReference type="Proteomes" id="UP000886047">
    <property type="component" value="Unassembled WGS sequence"/>
</dbReference>
<dbReference type="GO" id="GO:0046872">
    <property type="term" value="F:metal ion binding"/>
    <property type="evidence" value="ECO:0007669"/>
    <property type="project" value="UniProtKB-KW"/>
</dbReference>
<keyword evidence="3" id="KW-0378">Hydrolase</keyword>
<evidence type="ECO:0000256" key="1">
    <source>
        <dbReference type="ARBA" id="ARBA00001947"/>
    </source>
</evidence>
<dbReference type="CDD" id="cd05651">
    <property type="entry name" value="M20_ArgE_DapE-like"/>
    <property type="match status" value="1"/>
</dbReference>
<evidence type="ECO:0000256" key="3">
    <source>
        <dbReference type="ARBA" id="ARBA00022801"/>
    </source>
</evidence>
<name>A0A831LXM9_9BACT</name>
<dbReference type="Gene3D" id="3.30.70.360">
    <property type="match status" value="1"/>
</dbReference>
<dbReference type="InterPro" id="IPR050072">
    <property type="entry name" value="Peptidase_M20A"/>
</dbReference>
<evidence type="ECO:0000313" key="7">
    <source>
        <dbReference type="EMBL" id="HDR53035.1"/>
    </source>
</evidence>
<keyword evidence="5" id="KW-0170">Cobalt</keyword>
<dbReference type="InterPro" id="IPR002933">
    <property type="entry name" value="Peptidase_M20"/>
</dbReference>
<reference evidence="7" key="1">
    <citation type="journal article" date="2020" name="mSystems">
        <title>Genome- and Community-Level Interaction Insights into Carbon Utilization and Element Cycling Functions of Hydrothermarchaeota in Hydrothermal Sediment.</title>
        <authorList>
            <person name="Zhou Z."/>
            <person name="Liu Y."/>
            <person name="Xu W."/>
            <person name="Pan J."/>
            <person name="Luo Z.H."/>
            <person name="Li M."/>
        </authorList>
    </citation>
    <scope>NUCLEOTIDE SEQUENCE [LARGE SCALE GENOMIC DNA]</scope>
    <source>
        <strain evidence="7">SpSt-1217</strain>
    </source>
</reference>
<dbReference type="SUPFAM" id="SSF55031">
    <property type="entry name" value="Bacterial exopeptidase dimerisation domain"/>
    <property type="match status" value="1"/>
</dbReference>
<proteinExistence type="predicted"/>